<organism evidence="20">
    <name type="scientific">Heliothis virescens</name>
    <name type="common">Tobacco budworm moth</name>
    <dbReference type="NCBI Taxonomy" id="7102"/>
    <lineage>
        <taxon>Eukaryota</taxon>
        <taxon>Metazoa</taxon>
        <taxon>Ecdysozoa</taxon>
        <taxon>Arthropoda</taxon>
        <taxon>Hexapoda</taxon>
        <taxon>Insecta</taxon>
        <taxon>Pterygota</taxon>
        <taxon>Neoptera</taxon>
        <taxon>Endopterygota</taxon>
        <taxon>Lepidoptera</taxon>
        <taxon>Glossata</taxon>
        <taxon>Ditrysia</taxon>
        <taxon>Noctuoidea</taxon>
        <taxon>Noctuidae</taxon>
        <taxon>Heliothinae</taxon>
        <taxon>Heliothis</taxon>
    </lineage>
</organism>
<dbReference type="PANTHER" id="PTHR45627">
    <property type="entry name" value="ADENYLATE CYCLASE TYPE 1"/>
    <property type="match status" value="1"/>
</dbReference>
<feature type="transmembrane region" description="Helical" evidence="18">
    <location>
        <begin position="805"/>
        <end position="826"/>
    </location>
</feature>
<evidence type="ECO:0000256" key="4">
    <source>
        <dbReference type="ARBA" id="ARBA00012201"/>
    </source>
</evidence>
<reference evidence="20" key="1">
    <citation type="submission" date="2017-09" db="EMBL/GenBank/DDBJ databases">
        <title>Contemporary evolution of a Lepidopteran species, Heliothis virescens, in response to modern agricultural practices.</title>
        <authorList>
            <person name="Fritz M.L."/>
            <person name="Deyonke A.M."/>
            <person name="Papanicolaou A."/>
            <person name="Micinski S."/>
            <person name="Westbrook J."/>
            <person name="Gould F."/>
        </authorList>
    </citation>
    <scope>NUCLEOTIDE SEQUENCE [LARGE SCALE GENOMIC DNA]</scope>
    <source>
        <strain evidence="20">HvINT-</strain>
        <tissue evidence="20">Whole body</tissue>
    </source>
</reference>
<feature type="transmembrane region" description="Helical" evidence="18">
    <location>
        <begin position="139"/>
        <end position="157"/>
    </location>
</feature>
<comment type="catalytic activity">
    <reaction evidence="1">
        <text>ATP = 3',5'-cyclic AMP + diphosphate</text>
        <dbReference type="Rhea" id="RHEA:15389"/>
        <dbReference type="ChEBI" id="CHEBI:30616"/>
        <dbReference type="ChEBI" id="CHEBI:33019"/>
        <dbReference type="ChEBI" id="CHEBI:58165"/>
        <dbReference type="EC" id="4.6.1.1"/>
    </reaction>
</comment>
<dbReference type="SUPFAM" id="SSF55073">
    <property type="entry name" value="Nucleotide cyclase"/>
    <property type="match status" value="2"/>
</dbReference>
<evidence type="ECO:0000256" key="18">
    <source>
        <dbReference type="SAM" id="Phobius"/>
    </source>
</evidence>
<evidence type="ECO:0000256" key="3">
    <source>
        <dbReference type="ARBA" id="ARBA00004141"/>
    </source>
</evidence>
<feature type="domain" description="Guanylate cyclase" evidence="19">
    <location>
        <begin position="926"/>
        <end position="1068"/>
    </location>
</feature>
<dbReference type="PROSITE" id="PS50125">
    <property type="entry name" value="GUANYLATE_CYCLASE_2"/>
    <property type="match status" value="2"/>
</dbReference>
<dbReference type="GO" id="GO:0004016">
    <property type="term" value="F:adenylate cyclase activity"/>
    <property type="evidence" value="ECO:0007669"/>
    <property type="project" value="UniProtKB-EC"/>
</dbReference>
<dbReference type="Pfam" id="PF16214">
    <property type="entry name" value="AC_N"/>
    <property type="match status" value="1"/>
</dbReference>
<keyword evidence="7" id="KW-0677">Repeat</keyword>
<comment type="subcellular location">
    <subcellularLocation>
        <location evidence="3">Membrane</location>
        <topology evidence="3">Multi-pass membrane protein</topology>
    </subcellularLocation>
</comment>
<proteinExistence type="inferred from homology"/>
<sequence>MDHAVKAMSARGPLSRLVARRRFESAELEELYARYACKLQRTSVGSALALWALLAAALAAVDATRGWRRAPQAMSARGPLSRLVARRRFESAELEELYARYACKLQRTSVGSALALWALLAAALAAVDATRGWRRAPQVGVLTAHALLCSGLAWWCGRAGVAPERRLPRACWLALAGGGVALAATLPAWNTGAAAEGAAHVVWAVFAAYALLPVGAPVAAAFGIILPTAHTIASALVANRFPYHVWQQMVGNVVVFVCVNVVGALMHSLMETAQRRAFLDTRNCIAARLDMEDENEKLERLLLSVLPQHVAMEMKNDIISPVEGQFHKIYIQKHEQVSILFADIVGFTVLASQCSAQELVRLLNELFGRFDQLANDNHCLRIKILGDCYYCVSGLPEPRSDHGRCTVEMGLDMIDAIASVVEATDVQLNMRVGIHTGRVLCGVLGLRKWQYDVWSNDVTLANNMEAGGEPGRVHITQATLECLGGAYEVEPGHGGSRNAYLRDHSVQTYFIIPPPRRRKMCLSAGVGLGSASRRKLSFKNVSNVVVQLLHSIKFNVDVPFSNMAASPQELKANAARKNKVTEKFKRPLKKRHSSVYHQPTNRVNKYLAQAIDARSVHREKATHVHLLTLCFKDADKEAQYRASTDGGWAGSLSAALCALVAAGALQASILPQTYILLILFVTAFAWSAAVLALTLAARLRLIPCDVSRPFTLRNAITTFTIVLGYAVGQVNVVTCEHIELCRNLTGNTTTMDEVLTMRGDVAAQLWSSHTEHLACPVPLYITLGCCLSMLVVAVFLRLPILVKGILLSVMTAGYMGVILGFHKALFDCYDLMVDPGSVGSAYVASAWTVALALAVLLHARQTEWTARLDFLWQAQARDEKRDMDALQASNRRILFNLLPAHVATHFLDNQFRTNMDLYHQSYQRVGVVFASITNYHEFYMELDGNNQGMECLRLLNEIIADFDELLGEDRFGAIDKIKTVGSTYMAAVGLIPDRKMTDEPSTRKHMATLVEFVFAMRDKLKDINDNSYNNFMLRVGINVGPVVAGVIGARKPQYDIWGNTVNVASRMDSTGLPNHTQVTEEVYQVLKDMAYQFVCRGKVKVKGKGEMTTYFLTDRAPANGTLQSTSNGPTPNPPTAYGGVATPLAMLQNSARRAAAQPSRLPPLRESSVAGENEPLLPTNGHQSNGNNKGSKGRRNTSGSGSPPVPPPHPRPAAPHKRRAPRLARPRSSESLPLARSPRVHSSADELSSLTRSPSLSSSDESYSRTTDASPSPPRAPHYPARPSPAYDYPPLRPTKPTLNHINDLYAKHNKITKKPSLEDKFLDGSVDFQKEEEKLQRSIINMLQASAAKRDGCCQTDKKDVASRLGQRADSFSSSGGRPTNLKHLNHDSREPFAKRSPSDVACVPPFEREIQRLLDDKNLIKINPPKSERKELKLELRATNPSLEPLRNNNNNNSSPLHAVGLAAIAQVAREAASPARAQDFPGVLPTDVVVQLPSPTHERHRPSPPCERKPDPISIREKEREKEAQERLHHRVAASHHREMGIYGESQSEWSSSCSEGEGEGEGGQPESTGYTTDDPALENVSMLNEAGLTDAEAALSDVNSCYFDRDDMSSRASSRLLDSEALVSLESLSAIYDSDEPHRYLANIRTVSESITRNFGQPTHVTDGESDV</sequence>
<dbReference type="PANTHER" id="PTHR45627:SF26">
    <property type="entry name" value="ADENYLATE CYCLASE TYPE 1"/>
    <property type="match status" value="1"/>
</dbReference>
<dbReference type="GO" id="GO:0005886">
    <property type="term" value="C:plasma membrane"/>
    <property type="evidence" value="ECO:0007669"/>
    <property type="project" value="InterPro"/>
</dbReference>
<evidence type="ECO:0000256" key="17">
    <source>
        <dbReference type="SAM" id="MobiDB-lite"/>
    </source>
</evidence>
<dbReference type="Pfam" id="PF06327">
    <property type="entry name" value="Adcy_cons_dom"/>
    <property type="match status" value="1"/>
</dbReference>
<evidence type="ECO:0000256" key="2">
    <source>
        <dbReference type="ARBA" id="ARBA00001946"/>
    </source>
</evidence>
<feature type="compositionally biased region" description="Low complexity" evidence="17">
    <location>
        <begin position="1246"/>
        <end position="1268"/>
    </location>
</feature>
<dbReference type="FunFam" id="3.30.70.1230:FF:000002">
    <property type="entry name" value="Adenylate cyclase"/>
    <property type="match status" value="1"/>
</dbReference>
<feature type="transmembrane region" description="Helical" evidence="18">
    <location>
        <begin position="169"/>
        <end position="189"/>
    </location>
</feature>
<evidence type="ECO:0000256" key="8">
    <source>
        <dbReference type="ARBA" id="ARBA00022741"/>
    </source>
</evidence>
<keyword evidence="10" id="KW-0460">Magnesium</keyword>
<evidence type="ECO:0000259" key="19">
    <source>
        <dbReference type="PROSITE" id="PS50125"/>
    </source>
</evidence>
<dbReference type="GO" id="GO:0035556">
    <property type="term" value="P:intracellular signal transduction"/>
    <property type="evidence" value="ECO:0007669"/>
    <property type="project" value="InterPro"/>
</dbReference>
<keyword evidence="14" id="KW-0325">Glycoprotein</keyword>
<evidence type="ECO:0000256" key="11">
    <source>
        <dbReference type="ARBA" id="ARBA00022989"/>
    </source>
</evidence>
<dbReference type="Gene3D" id="3.30.70.1230">
    <property type="entry name" value="Nucleotide cyclase"/>
    <property type="match status" value="2"/>
</dbReference>
<evidence type="ECO:0000256" key="9">
    <source>
        <dbReference type="ARBA" id="ARBA00022840"/>
    </source>
</evidence>
<feature type="transmembrane region" description="Helical" evidence="18">
    <location>
        <begin position="110"/>
        <end position="127"/>
    </location>
</feature>
<dbReference type="EMBL" id="NWSH01000944">
    <property type="protein sequence ID" value="PCG73434.1"/>
    <property type="molecule type" value="Genomic_DNA"/>
</dbReference>
<keyword evidence="15 16" id="KW-0456">Lyase</keyword>
<comment type="caution">
    <text evidence="20">The sequence shown here is derived from an EMBL/GenBank/DDBJ whole genome shotgun (WGS) entry which is preliminary data.</text>
</comment>
<feature type="compositionally biased region" description="Pro residues" evidence="17">
    <location>
        <begin position="1203"/>
        <end position="1213"/>
    </location>
</feature>
<feature type="compositionally biased region" description="Basic and acidic residues" evidence="17">
    <location>
        <begin position="1386"/>
        <end position="1399"/>
    </location>
</feature>
<feature type="compositionally biased region" description="Basic and acidic residues" evidence="17">
    <location>
        <begin position="1509"/>
        <end position="1530"/>
    </location>
</feature>
<dbReference type="Pfam" id="PF00211">
    <property type="entry name" value="Guanylate_cyc"/>
    <property type="match status" value="2"/>
</dbReference>
<feature type="region of interest" description="Disordered" evidence="17">
    <location>
        <begin position="1497"/>
        <end position="1579"/>
    </location>
</feature>
<dbReference type="FunFam" id="3.30.70.1230:FF:000001">
    <property type="entry name" value="Adenylate cyclase"/>
    <property type="match status" value="1"/>
</dbReference>
<feature type="domain" description="Guanylate cyclase" evidence="19">
    <location>
        <begin position="338"/>
        <end position="465"/>
    </location>
</feature>
<name>A0A2A4JPB6_HELVI</name>
<keyword evidence="8" id="KW-0547">Nucleotide-binding</keyword>
<keyword evidence="11 18" id="KW-1133">Transmembrane helix</keyword>
<feature type="region of interest" description="Disordered" evidence="17">
    <location>
        <begin position="1363"/>
        <end position="1402"/>
    </location>
</feature>
<evidence type="ECO:0000256" key="7">
    <source>
        <dbReference type="ARBA" id="ARBA00022737"/>
    </source>
</evidence>
<feature type="compositionally biased region" description="Basic residues" evidence="17">
    <location>
        <begin position="1214"/>
        <end position="1225"/>
    </location>
</feature>
<dbReference type="InterPro" id="IPR029787">
    <property type="entry name" value="Nucleotide_cyclase"/>
</dbReference>
<feature type="compositionally biased region" description="Pro residues" evidence="17">
    <location>
        <begin position="1271"/>
        <end position="1283"/>
    </location>
</feature>
<dbReference type="InterPro" id="IPR018297">
    <property type="entry name" value="A/G_cyclase_CS"/>
</dbReference>
<comment type="similarity">
    <text evidence="16">Belongs to the adenylyl cyclase class-4/guanylyl cyclase family.</text>
</comment>
<evidence type="ECO:0000256" key="12">
    <source>
        <dbReference type="ARBA" id="ARBA00022998"/>
    </source>
</evidence>
<dbReference type="SMART" id="SM00044">
    <property type="entry name" value="CYCc"/>
    <property type="match status" value="2"/>
</dbReference>
<feature type="compositionally biased region" description="Low complexity" evidence="17">
    <location>
        <begin position="1547"/>
        <end position="1559"/>
    </location>
</feature>
<dbReference type="GO" id="GO:0006171">
    <property type="term" value="P:cAMP biosynthetic process"/>
    <property type="evidence" value="ECO:0007669"/>
    <property type="project" value="UniProtKB-KW"/>
</dbReference>
<evidence type="ECO:0000256" key="1">
    <source>
        <dbReference type="ARBA" id="ARBA00001593"/>
    </source>
</evidence>
<keyword evidence="13 18" id="KW-0472">Membrane</keyword>
<dbReference type="GO" id="GO:0046872">
    <property type="term" value="F:metal ion binding"/>
    <property type="evidence" value="ECO:0007669"/>
    <property type="project" value="UniProtKB-KW"/>
</dbReference>
<dbReference type="STRING" id="7102.A0A2A4JPB6"/>
<dbReference type="GO" id="GO:0007189">
    <property type="term" value="P:adenylate cyclase-activating G protein-coupled receptor signaling pathway"/>
    <property type="evidence" value="ECO:0007669"/>
    <property type="project" value="TreeGrafter"/>
</dbReference>
<evidence type="ECO:0000256" key="6">
    <source>
        <dbReference type="ARBA" id="ARBA00022723"/>
    </source>
</evidence>
<feature type="transmembrane region" description="Helical" evidence="18">
    <location>
        <begin position="201"/>
        <end position="228"/>
    </location>
</feature>
<feature type="transmembrane region" description="Helical" evidence="18">
    <location>
        <begin position="648"/>
        <end position="667"/>
    </location>
</feature>
<evidence type="ECO:0000256" key="5">
    <source>
        <dbReference type="ARBA" id="ARBA00022692"/>
    </source>
</evidence>
<dbReference type="InterPro" id="IPR032628">
    <property type="entry name" value="AC_N"/>
</dbReference>
<evidence type="ECO:0000256" key="15">
    <source>
        <dbReference type="ARBA" id="ARBA00023239"/>
    </source>
</evidence>
<accession>A0A2A4JPB6</accession>
<dbReference type="GO" id="GO:0005524">
    <property type="term" value="F:ATP binding"/>
    <property type="evidence" value="ECO:0007669"/>
    <property type="project" value="UniProtKB-KW"/>
</dbReference>
<gene>
    <name evidence="20" type="ORF">B5V51_14819</name>
</gene>
<evidence type="ECO:0000313" key="20">
    <source>
        <dbReference type="EMBL" id="PCG73434.1"/>
    </source>
</evidence>
<keyword evidence="12" id="KW-0115">cAMP biosynthesis</keyword>
<feature type="transmembrane region" description="Helical" evidence="18">
    <location>
        <begin position="674"/>
        <end position="697"/>
    </location>
</feature>
<dbReference type="EC" id="4.6.1.1" evidence="4"/>
<comment type="cofactor">
    <cofactor evidence="2">
        <name>Mg(2+)</name>
        <dbReference type="ChEBI" id="CHEBI:18420"/>
    </cofactor>
</comment>
<keyword evidence="5 18" id="KW-0812">Transmembrane</keyword>
<feature type="compositionally biased region" description="Low complexity" evidence="17">
    <location>
        <begin position="1184"/>
        <end position="1202"/>
    </location>
</feature>
<protein>
    <recommendedName>
        <fullName evidence="4">adenylate cyclase</fullName>
        <ecNumber evidence="4">4.6.1.1</ecNumber>
    </recommendedName>
</protein>
<evidence type="ECO:0000256" key="14">
    <source>
        <dbReference type="ARBA" id="ARBA00023180"/>
    </source>
</evidence>
<dbReference type="PROSITE" id="PS00452">
    <property type="entry name" value="GUANYLATE_CYCLASE_1"/>
    <property type="match status" value="2"/>
</dbReference>
<keyword evidence="6" id="KW-0479">Metal-binding</keyword>
<feature type="region of interest" description="Disordered" evidence="17">
    <location>
        <begin position="1117"/>
        <end position="1298"/>
    </location>
</feature>
<dbReference type="InterPro" id="IPR001054">
    <property type="entry name" value="A/G_cyclase"/>
</dbReference>
<feature type="transmembrane region" description="Helical" evidence="18">
    <location>
        <begin position="777"/>
        <end position="798"/>
    </location>
</feature>
<evidence type="ECO:0000256" key="13">
    <source>
        <dbReference type="ARBA" id="ARBA00023136"/>
    </source>
</evidence>
<feature type="transmembrane region" description="Helical" evidence="18">
    <location>
        <begin position="838"/>
        <end position="857"/>
    </location>
</feature>
<keyword evidence="9" id="KW-0067">ATP-binding</keyword>
<evidence type="ECO:0000256" key="10">
    <source>
        <dbReference type="ARBA" id="ARBA00022842"/>
    </source>
</evidence>
<feature type="transmembrane region" description="Helical" evidence="18">
    <location>
        <begin position="48"/>
        <end position="67"/>
    </location>
</feature>
<feature type="transmembrane region" description="Helical" evidence="18">
    <location>
        <begin position="249"/>
        <end position="270"/>
    </location>
</feature>
<evidence type="ECO:0000256" key="16">
    <source>
        <dbReference type="RuleBase" id="RU000405"/>
    </source>
</evidence>
<dbReference type="InterPro" id="IPR009398">
    <property type="entry name" value="Adcy_conserved_dom"/>
</dbReference>
<dbReference type="CDD" id="cd07302">
    <property type="entry name" value="CHD"/>
    <property type="match status" value="2"/>
</dbReference>